<accession>A0A382A9Q6</accession>
<keyword evidence="3" id="KW-0378">Hydrolase</keyword>
<comment type="similarity">
    <text evidence="1">Belongs to the peptidase S33 family.</text>
</comment>
<dbReference type="InterPro" id="IPR000639">
    <property type="entry name" value="Epox_hydrolase-like"/>
</dbReference>
<gene>
    <name evidence="5" type="ORF">METZ01_LOCUS150983</name>
</gene>
<dbReference type="EMBL" id="UINC01024463">
    <property type="protein sequence ID" value="SVA98129.1"/>
    <property type="molecule type" value="Genomic_DNA"/>
</dbReference>
<evidence type="ECO:0000256" key="3">
    <source>
        <dbReference type="ARBA" id="ARBA00022801"/>
    </source>
</evidence>
<dbReference type="PANTHER" id="PTHR21661:SF35">
    <property type="entry name" value="EPOXIDE HYDROLASE"/>
    <property type="match status" value="1"/>
</dbReference>
<dbReference type="Pfam" id="PF06441">
    <property type="entry name" value="EHN"/>
    <property type="match status" value="1"/>
</dbReference>
<dbReference type="PRINTS" id="PR00412">
    <property type="entry name" value="EPOXHYDRLASE"/>
</dbReference>
<feature type="non-terminal residue" evidence="5">
    <location>
        <position position="251"/>
    </location>
</feature>
<name>A0A382A9Q6_9ZZZZ</name>
<feature type="domain" description="Epoxide hydrolase N-terminal" evidence="4">
    <location>
        <begin position="44"/>
        <end position="152"/>
    </location>
</feature>
<evidence type="ECO:0000313" key="5">
    <source>
        <dbReference type="EMBL" id="SVA98129.1"/>
    </source>
</evidence>
<dbReference type="PANTHER" id="PTHR21661">
    <property type="entry name" value="EPOXIDE HYDROLASE 1-RELATED"/>
    <property type="match status" value="1"/>
</dbReference>
<dbReference type="GO" id="GO:0097176">
    <property type="term" value="P:epoxide metabolic process"/>
    <property type="evidence" value="ECO:0007669"/>
    <property type="project" value="TreeGrafter"/>
</dbReference>
<dbReference type="InterPro" id="IPR029058">
    <property type="entry name" value="AB_hydrolase_fold"/>
</dbReference>
<sequence>MNRRQAVGSLLGAAGALGLGFRGSPRARVTSEGPDLQGGSRLFEPFEIDFSIEEIEDLHRRIDSVKWPEMPFDTGWSAGTADRILRDLVAYWRNEYDWFPVQAALNELTHLRGSIEGDLLHCVIYDRDNEEATESSFPLLLLHGWPGSFYEFHEAAPRLSRGVDGDPGFKVVVPSLPGYVFSDAPSEIGMGPGRMAERLHQMMLLLGHERYGVQGGDWGAIIATEMARMYPDSLVGLHLNFVFGAPSPPAG</sequence>
<dbReference type="AlphaFoldDB" id="A0A382A9Q6"/>
<evidence type="ECO:0000256" key="2">
    <source>
        <dbReference type="ARBA" id="ARBA00022797"/>
    </source>
</evidence>
<keyword evidence="2" id="KW-0058">Aromatic hydrocarbons catabolism</keyword>
<evidence type="ECO:0000256" key="1">
    <source>
        <dbReference type="ARBA" id="ARBA00010088"/>
    </source>
</evidence>
<reference evidence="5" key="1">
    <citation type="submission" date="2018-05" db="EMBL/GenBank/DDBJ databases">
        <authorList>
            <person name="Lanie J.A."/>
            <person name="Ng W.-L."/>
            <person name="Kazmierczak K.M."/>
            <person name="Andrzejewski T.M."/>
            <person name="Davidsen T.M."/>
            <person name="Wayne K.J."/>
            <person name="Tettelin H."/>
            <person name="Glass J.I."/>
            <person name="Rusch D."/>
            <person name="Podicherti R."/>
            <person name="Tsui H.-C.T."/>
            <person name="Winkler M.E."/>
        </authorList>
    </citation>
    <scope>NUCLEOTIDE SEQUENCE</scope>
</reference>
<dbReference type="InterPro" id="IPR010497">
    <property type="entry name" value="Epoxide_hydro_N"/>
</dbReference>
<organism evidence="5">
    <name type="scientific">marine metagenome</name>
    <dbReference type="NCBI Taxonomy" id="408172"/>
    <lineage>
        <taxon>unclassified sequences</taxon>
        <taxon>metagenomes</taxon>
        <taxon>ecological metagenomes</taxon>
    </lineage>
</organism>
<evidence type="ECO:0000259" key="4">
    <source>
        <dbReference type="Pfam" id="PF06441"/>
    </source>
</evidence>
<proteinExistence type="inferred from homology"/>
<dbReference type="Gene3D" id="3.40.50.1820">
    <property type="entry name" value="alpha/beta hydrolase"/>
    <property type="match status" value="1"/>
</dbReference>
<dbReference type="GO" id="GO:0004301">
    <property type="term" value="F:epoxide hydrolase activity"/>
    <property type="evidence" value="ECO:0007669"/>
    <property type="project" value="TreeGrafter"/>
</dbReference>
<protein>
    <recommendedName>
        <fullName evidence="4">Epoxide hydrolase N-terminal domain-containing protein</fullName>
    </recommendedName>
</protein>
<dbReference type="SUPFAM" id="SSF53474">
    <property type="entry name" value="alpha/beta-Hydrolases"/>
    <property type="match status" value="1"/>
</dbReference>